<dbReference type="AlphaFoldDB" id="A0A517PB48"/>
<reference evidence="3 4" key="1">
    <citation type="submission" date="2019-02" db="EMBL/GenBank/DDBJ databases">
        <title>Deep-cultivation of Planctomycetes and their phenomic and genomic characterization uncovers novel biology.</title>
        <authorList>
            <person name="Wiegand S."/>
            <person name="Jogler M."/>
            <person name="Boedeker C."/>
            <person name="Pinto D."/>
            <person name="Vollmers J."/>
            <person name="Rivas-Marin E."/>
            <person name="Kohn T."/>
            <person name="Peeters S.H."/>
            <person name="Heuer A."/>
            <person name="Rast P."/>
            <person name="Oberbeckmann S."/>
            <person name="Bunk B."/>
            <person name="Jeske O."/>
            <person name="Meyerdierks A."/>
            <person name="Storesund J.E."/>
            <person name="Kallscheuer N."/>
            <person name="Luecker S."/>
            <person name="Lage O.M."/>
            <person name="Pohl T."/>
            <person name="Merkel B.J."/>
            <person name="Hornburger P."/>
            <person name="Mueller R.-W."/>
            <person name="Bruemmer F."/>
            <person name="Labrenz M."/>
            <person name="Spormann A.M."/>
            <person name="Op den Camp H."/>
            <person name="Overmann J."/>
            <person name="Amann R."/>
            <person name="Jetten M.S.M."/>
            <person name="Mascher T."/>
            <person name="Medema M.H."/>
            <person name="Devos D.P."/>
            <person name="Kaster A.-K."/>
            <person name="Ovreas L."/>
            <person name="Rohde M."/>
            <person name="Galperin M.Y."/>
            <person name="Jogler C."/>
        </authorList>
    </citation>
    <scope>NUCLEOTIDE SEQUENCE [LARGE SCALE GENOMIC DNA]</scope>
    <source>
        <strain evidence="3 4">CA12</strain>
    </source>
</reference>
<sequence length="180" mass="18814" precursor="true">MLARSRRLAPAALSFALLPALAVGQDGVGQDGEPPLPELPQRPADPGGMNMEQGDEPAPKPLVSEEPLSDRAVPLPRPLAGPAGASNAALRSQFGMAGGTCLPFGPPPACGVGPADRCVGLPYAGFLYYGTPACDDDCLNHTWTTDTAGQGEPGAAKVARHARRHEAAPRSRRSWLPWRH</sequence>
<name>A0A517PB48_9PLAN</name>
<dbReference type="EMBL" id="CP036265">
    <property type="protein sequence ID" value="QDT16594.1"/>
    <property type="molecule type" value="Genomic_DNA"/>
</dbReference>
<proteinExistence type="predicted"/>
<protein>
    <submittedName>
        <fullName evidence="3">Uncharacterized protein</fullName>
    </submittedName>
</protein>
<feature type="region of interest" description="Disordered" evidence="1">
    <location>
        <begin position="25"/>
        <end position="65"/>
    </location>
</feature>
<dbReference type="KEGG" id="acaf:CA12_27000"/>
<gene>
    <name evidence="3" type="ORF">CA12_27000</name>
</gene>
<keyword evidence="2" id="KW-0732">Signal</keyword>
<evidence type="ECO:0000313" key="3">
    <source>
        <dbReference type="EMBL" id="QDT16594.1"/>
    </source>
</evidence>
<keyword evidence="4" id="KW-1185">Reference proteome</keyword>
<evidence type="ECO:0000256" key="1">
    <source>
        <dbReference type="SAM" id="MobiDB-lite"/>
    </source>
</evidence>
<organism evidence="3 4">
    <name type="scientific">Alienimonas californiensis</name>
    <dbReference type="NCBI Taxonomy" id="2527989"/>
    <lineage>
        <taxon>Bacteria</taxon>
        <taxon>Pseudomonadati</taxon>
        <taxon>Planctomycetota</taxon>
        <taxon>Planctomycetia</taxon>
        <taxon>Planctomycetales</taxon>
        <taxon>Planctomycetaceae</taxon>
        <taxon>Alienimonas</taxon>
    </lineage>
</organism>
<evidence type="ECO:0000256" key="2">
    <source>
        <dbReference type="SAM" id="SignalP"/>
    </source>
</evidence>
<feature type="signal peptide" evidence="2">
    <location>
        <begin position="1"/>
        <end position="22"/>
    </location>
</feature>
<feature type="chain" id="PRO_5021745863" evidence="2">
    <location>
        <begin position="23"/>
        <end position="180"/>
    </location>
</feature>
<accession>A0A517PB48</accession>
<evidence type="ECO:0000313" key="4">
    <source>
        <dbReference type="Proteomes" id="UP000318741"/>
    </source>
</evidence>
<dbReference type="RefSeq" id="WP_145359420.1">
    <property type="nucleotide sequence ID" value="NZ_CP036265.1"/>
</dbReference>
<feature type="region of interest" description="Disordered" evidence="1">
    <location>
        <begin position="146"/>
        <end position="180"/>
    </location>
</feature>
<feature type="compositionally biased region" description="Basic residues" evidence="1">
    <location>
        <begin position="158"/>
        <end position="180"/>
    </location>
</feature>
<dbReference type="Proteomes" id="UP000318741">
    <property type="component" value="Chromosome"/>
</dbReference>